<dbReference type="SUPFAM" id="SSF47336">
    <property type="entry name" value="ACP-like"/>
    <property type="match status" value="1"/>
</dbReference>
<dbReference type="Gene3D" id="1.10.1200.10">
    <property type="entry name" value="ACP-like"/>
    <property type="match status" value="1"/>
</dbReference>
<evidence type="ECO:0000313" key="5">
    <source>
        <dbReference type="Proteomes" id="UP000256690"/>
    </source>
</evidence>
<sequence length="143" mass="16318">MSQEELQRNGLVRTRFYSRSLWNHLQRRTIEKTTVTHRSAVSMPARAVTGSSKHLVKDVQSSEGRTPLSVSRAICERLSEVLAIRTEDIDPSKPAHVYGVDSLVAMEMRVWFKEALQMDVAVFEIMSNRPIEVLAREVVLMHV</sequence>
<dbReference type="RefSeq" id="XP_026607862.1">
    <property type="nucleotide sequence ID" value="XM_026742017.1"/>
</dbReference>
<name>A0A3D8T2E1_9EURO</name>
<proteinExistence type="predicted"/>
<dbReference type="PROSITE" id="PS50075">
    <property type="entry name" value="CARRIER"/>
    <property type="match status" value="1"/>
</dbReference>
<organism evidence="4 5">
    <name type="scientific">Aspergillus mulundensis</name>
    <dbReference type="NCBI Taxonomy" id="1810919"/>
    <lineage>
        <taxon>Eukaryota</taxon>
        <taxon>Fungi</taxon>
        <taxon>Dikarya</taxon>
        <taxon>Ascomycota</taxon>
        <taxon>Pezizomycotina</taxon>
        <taxon>Eurotiomycetes</taxon>
        <taxon>Eurotiomycetidae</taxon>
        <taxon>Eurotiales</taxon>
        <taxon>Aspergillaceae</taxon>
        <taxon>Aspergillus</taxon>
        <taxon>Aspergillus subgen. Nidulantes</taxon>
    </lineage>
</organism>
<evidence type="ECO:0000256" key="1">
    <source>
        <dbReference type="ARBA" id="ARBA00022450"/>
    </source>
</evidence>
<evidence type="ECO:0000256" key="2">
    <source>
        <dbReference type="ARBA" id="ARBA00022553"/>
    </source>
</evidence>
<evidence type="ECO:0000259" key="3">
    <source>
        <dbReference type="PROSITE" id="PS50075"/>
    </source>
</evidence>
<gene>
    <name evidence="4" type="ORF">DSM5745_00001</name>
</gene>
<keyword evidence="5" id="KW-1185">Reference proteome</keyword>
<accession>A0A3D8T2E1</accession>
<keyword evidence="2" id="KW-0597">Phosphoprotein</keyword>
<dbReference type="OrthoDB" id="329835at2759"/>
<dbReference type="InterPro" id="IPR036736">
    <property type="entry name" value="ACP-like_sf"/>
</dbReference>
<dbReference type="AlphaFoldDB" id="A0A3D8T2E1"/>
<evidence type="ECO:0000313" key="4">
    <source>
        <dbReference type="EMBL" id="RDW92679.1"/>
    </source>
</evidence>
<reference evidence="4 5" key="1">
    <citation type="journal article" date="2018" name="IMA Fungus">
        <title>IMA Genome-F 9: Draft genome sequence of Annulohypoxylon stygium, Aspergillus mulundensis, Berkeleyomyces basicola (syn. Thielaviopsis basicola), Ceratocystis smalleyi, two Cercospora beticola strains, Coleophoma cylindrospora, Fusarium fracticaudum, Phialophora cf. hyalina, and Morchella septimelata.</title>
        <authorList>
            <person name="Wingfield B.D."/>
            <person name="Bills G.F."/>
            <person name="Dong Y."/>
            <person name="Huang W."/>
            <person name="Nel W.J."/>
            <person name="Swalarsk-Parry B.S."/>
            <person name="Vaghefi N."/>
            <person name="Wilken P.M."/>
            <person name="An Z."/>
            <person name="de Beer Z.W."/>
            <person name="De Vos L."/>
            <person name="Chen L."/>
            <person name="Duong T.A."/>
            <person name="Gao Y."/>
            <person name="Hammerbacher A."/>
            <person name="Kikkert J.R."/>
            <person name="Li Y."/>
            <person name="Li H."/>
            <person name="Li K."/>
            <person name="Li Q."/>
            <person name="Liu X."/>
            <person name="Ma X."/>
            <person name="Naidoo K."/>
            <person name="Pethybridge S.J."/>
            <person name="Sun J."/>
            <person name="Steenkamp E.T."/>
            <person name="van der Nest M.A."/>
            <person name="van Wyk S."/>
            <person name="Wingfield M.J."/>
            <person name="Xiong C."/>
            <person name="Yue Q."/>
            <person name="Zhang X."/>
        </authorList>
    </citation>
    <scope>NUCLEOTIDE SEQUENCE [LARGE SCALE GENOMIC DNA]</scope>
    <source>
        <strain evidence="4 5">DSM 5745</strain>
    </source>
</reference>
<dbReference type="InterPro" id="IPR009081">
    <property type="entry name" value="PP-bd_ACP"/>
</dbReference>
<dbReference type="STRING" id="1810919.A0A3D8T2E1"/>
<keyword evidence="1" id="KW-0596">Phosphopantetheine</keyword>
<comment type="caution">
    <text evidence="4">The sequence shown here is derived from an EMBL/GenBank/DDBJ whole genome shotgun (WGS) entry which is preliminary data.</text>
</comment>
<dbReference type="SMART" id="SM00823">
    <property type="entry name" value="PKS_PP"/>
    <property type="match status" value="1"/>
</dbReference>
<dbReference type="Proteomes" id="UP000256690">
    <property type="component" value="Unassembled WGS sequence"/>
</dbReference>
<feature type="domain" description="Carrier" evidence="3">
    <location>
        <begin position="65"/>
        <end position="142"/>
    </location>
</feature>
<dbReference type="EMBL" id="PVWQ01000001">
    <property type="protein sequence ID" value="RDW92679.1"/>
    <property type="molecule type" value="Genomic_DNA"/>
</dbReference>
<dbReference type="GO" id="GO:0031177">
    <property type="term" value="F:phosphopantetheine binding"/>
    <property type="evidence" value="ECO:0007669"/>
    <property type="project" value="InterPro"/>
</dbReference>
<dbReference type="GeneID" id="38110371"/>
<dbReference type="InterPro" id="IPR020806">
    <property type="entry name" value="PKS_PP-bd"/>
</dbReference>
<protein>
    <recommendedName>
        <fullName evidence="3">Carrier domain-containing protein</fullName>
    </recommendedName>
</protein>
<dbReference type="Pfam" id="PF00550">
    <property type="entry name" value="PP-binding"/>
    <property type="match status" value="1"/>
</dbReference>